<sequence length="233" mass="27091">MTNKNIESVKSIADRISEAAAAVSNDPAFWDAESFSELKRELKEYLKIRNNQCCAYCRRIISGEHNMVIDIEHILEKDDFPRLTFNIGNLTASCRRCNFKKNAMVDMVTTPNPEEAYQASYTYKFVHPNLDLYRDYIKLARVSINDGHFVKYLPIPKKNIPSPEKAWFTYDAFDLRELERFDLMEKMKIRKPNTILALESPKVRDYLAEQFEKSHALRKAKKAQERAVKKAAG</sequence>
<feature type="domain" description="HNH nuclease" evidence="1">
    <location>
        <begin position="41"/>
        <end position="99"/>
    </location>
</feature>
<dbReference type="EMBL" id="QLTK01000002">
    <property type="protein sequence ID" value="RAS38027.1"/>
    <property type="molecule type" value="Genomic_DNA"/>
</dbReference>
<gene>
    <name evidence="2" type="ORF">BX591_102312</name>
</gene>
<comment type="caution">
    <text evidence="2">The sequence shown here is derived from an EMBL/GenBank/DDBJ whole genome shotgun (WGS) entry which is preliminary data.</text>
</comment>
<reference evidence="2 3" key="1">
    <citation type="submission" date="2018-06" db="EMBL/GenBank/DDBJ databases">
        <title>Genomic Encyclopedia of Type Strains, Phase III (KMG-III): the genomes of soil and plant-associated and newly described type strains.</title>
        <authorList>
            <person name="Whitman W."/>
        </authorList>
    </citation>
    <scope>NUCLEOTIDE SEQUENCE [LARGE SCALE GENOMIC DNA]</scope>
    <source>
        <strain evidence="2 3">LMG 23644</strain>
    </source>
</reference>
<accession>A0A329CV51</accession>
<dbReference type="InterPro" id="IPR003615">
    <property type="entry name" value="HNH_nuc"/>
</dbReference>
<dbReference type="RefSeq" id="WP_111929625.1">
    <property type="nucleotide sequence ID" value="NZ_CADFFP010000001.1"/>
</dbReference>
<organism evidence="2 3">
    <name type="scientific">Paraburkholderia bryophila</name>
    <dbReference type="NCBI Taxonomy" id="420952"/>
    <lineage>
        <taxon>Bacteria</taxon>
        <taxon>Pseudomonadati</taxon>
        <taxon>Pseudomonadota</taxon>
        <taxon>Betaproteobacteria</taxon>
        <taxon>Burkholderiales</taxon>
        <taxon>Burkholderiaceae</taxon>
        <taxon>Paraburkholderia</taxon>
    </lineage>
</organism>
<dbReference type="Pfam" id="PF01844">
    <property type="entry name" value="HNH"/>
    <property type="match status" value="1"/>
</dbReference>
<dbReference type="AlphaFoldDB" id="A0A329CV51"/>
<evidence type="ECO:0000313" key="3">
    <source>
        <dbReference type="Proteomes" id="UP000248918"/>
    </source>
</evidence>
<dbReference type="GO" id="GO:0004519">
    <property type="term" value="F:endonuclease activity"/>
    <property type="evidence" value="ECO:0007669"/>
    <property type="project" value="InterPro"/>
</dbReference>
<evidence type="ECO:0000259" key="1">
    <source>
        <dbReference type="SMART" id="SM00507"/>
    </source>
</evidence>
<dbReference type="Gene3D" id="1.10.30.50">
    <property type="match status" value="1"/>
</dbReference>
<dbReference type="GO" id="GO:0008270">
    <property type="term" value="F:zinc ion binding"/>
    <property type="evidence" value="ECO:0007669"/>
    <property type="project" value="InterPro"/>
</dbReference>
<protein>
    <submittedName>
        <fullName evidence="2">Uncharacterized protein (TIGR02646 family)</fullName>
    </submittedName>
</protein>
<dbReference type="OrthoDB" id="9816185at2"/>
<dbReference type="InterPro" id="IPR002711">
    <property type="entry name" value="HNH"/>
</dbReference>
<proteinExistence type="predicted"/>
<name>A0A329CV51_9BURK</name>
<dbReference type="Proteomes" id="UP000248918">
    <property type="component" value="Unassembled WGS sequence"/>
</dbReference>
<dbReference type="CDD" id="cd00085">
    <property type="entry name" value="HNHc"/>
    <property type="match status" value="1"/>
</dbReference>
<dbReference type="GO" id="GO:0003676">
    <property type="term" value="F:nucleic acid binding"/>
    <property type="evidence" value="ECO:0007669"/>
    <property type="project" value="InterPro"/>
</dbReference>
<evidence type="ECO:0000313" key="2">
    <source>
        <dbReference type="EMBL" id="RAS38027.1"/>
    </source>
</evidence>
<dbReference type="SMART" id="SM00507">
    <property type="entry name" value="HNHc"/>
    <property type="match status" value="1"/>
</dbReference>